<organism evidence="2 3">
    <name type="scientific">Shimia gijangensis</name>
    <dbReference type="NCBI Taxonomy" id="1470563"/>
    <lineage>
        <taxon>Bacteria</taxon>
        <taxon>Pseudomonadati</taxon>
        <taxon>Pseudomonadota</taxon>
        <taxon>Alphaproteobacteria</taxon>
        <taxon>Rhodobacterales</taxon>
        <taxon>Roseobacteraceae</taxon>
    </lineage>
</organism>
<dbReference type="InterPro" id="IPR045524">
    <property type="entry name" value="DUF6473"/>
</dbReference>
<name>A0A1M6MD71_9RHOB</name>
<dbReference type="OrthoDB" id="7838347at2"/>
<gene>
    <name evidence="2" type="ORF">SAMN05444000_113110</name>
</gene>
<reference evidence="3" key="1">
    <citation type="submission" date="2016-11" db="EMBL/GenBank/DDBJ databases">
        <authorList>
            <person name="Varghese N."/>
            <person name="Submissions S."/>
        </authorList>
    </citation>
    <scope>NUCLEOTIDE SEQUENCE [LARGE SCALE GENOMIC DNA]</scope>
    <source>
        <strain evidence="3">DSM 100564</strain>
    </source>
</reference>
<feature type="domain" description="DUF6473" evidence="1">
    <location>
        <begin position="1"/>
        <end position="272"/>
    </location>
</feature>
<accession>A0A1M6MD71</accession>
<dbReference type="Proteomes" id="UP000183982">
    <property type="component" value="Unassembled WGS sequence"/>
</dbReference>
<keyword evidence="3" id="KW-1185">Reference proteome</keyword>
<dbReference type="EMBL" id="FQZQ01000013">
    <property type="protein sequence ID" value="SHJ81377.1"/>
    <property type="molecule type" value="Genomic_DNA"/>
</dbReference>
<proteinExistence type="predicted"/>
<sequence>MSYEKMGTEALDYMPCRYGDSRLLFRGPMRNLDQKYAIFLGGTETYGKFIAKPFPDLVEKDINRVCVNFGCVNAGVDVFLSDPTVLLAAQRAETVVIQVMGAQNMSNRFYRVHPRRNDRFVGASDVMKTVFREIDFTEFHFTRHMLGTLCARAPDRYAMLRDELKQAWIARMRLLLSNVPGRKVLLWFAGAPPAEAALQTGLGPDPMFVDRAMIDALRPLVDDVVEAVASAEAQKQNCNGMHFNELERAAAKRLLGPKAHQEAADALVKVLSM</sequence>
<protein>
    <recommendedName>
        <fullName evidence="1">DUF6473 domain-containing protein</fullName>
    </recommendedName>
</protein>
<evidence type="ECO:0000313" key="2">
    <source>
        <dbReference type="EMBL" id="SHJ81377.1"/>
    </source>
</evidence>
<dbReference type="AlphaFoldDB" id="A0A1M6MD71"/>
<dbReference type="Pfam" id="PF20078">
    <property type="entry name" value="DUF6473"/>
    <property type="match status" value="1"/>
</dbReference>
<evidence type="ECO:0000259" key="1">
    <source>
        <dbReference type="Pfam" id="PF20078"/>
    </source>
</evidence>
<evidence type="ECO:0000313" key="3">
    <source>
        <dbReference type="Proteomes" id="UP000183982"/>
    </source>
</evidence>
<dbReference type="STRING" id="1470563.SAMN05444000_113110"/>